<feature type="signal peptide" evidence="1">
    <location>
        <begin position="1"/>
        <end position="21"/>
    </location>
</feature>
<accession>A0A4Q2DM55</accession>
<feature type="chain" id="PRO_5020439364" evidence="1">
    <location>
        <begin position="22"/>
        <end position="212"/>
    </location>
</feature>
<proteinExistence type="predicted"/>
<reference evidence="2 3" key="1">
    <citation type="submission" date="2019-01" db="EMBL/GenBank/DDBJ databases">
        <title>Draft genome sequence of Psathyrella aberdarensis IHI B618.</title>
        <authorList>
            <person name="Buettner E."/>
            <person name="Kellner H."/>
        </authorList>
    </citation>
    <scope>NUCLEOTIDE SEQUENCE [LARGE SCALE GENOMIC DNA]</scope>
    <source>
        <strain evidence="2 3">IHI B618</strain>
    </source>
</reference>
<dbReference type="EMBL" id="SDEE01000116">
    <property type="protein sequence ID" value="RXW21220.1"/>
    <property type="molecule type" value="Genomic_DNA"/>
</dbReference>
<dbReference type="Pfam" id="PF11327">
    <property type="entry name" value="Egh16-like"/>
    <property type="match status" value="1"/>
</dbReference>
<name>A0A4Q2DM55_9AGAR</name>
<evidence type="ECO:0000313" key="3">
    <source>
        <dbReference type="Proteomes" id="UP000290288"/>
    </source>
</evidence>
<gene>
    <name evidence="2" type="ORF">EST38_g4632</name>
</gene>
<dbReference type="InterPro" id="IPR021476">
    <property type="entry name" value="Egh16-like"/>
</dbReference>
<dbReference type="AlphaFoldDB" id="A0A4Q2DM55"/>
<dbReference type="Proteomes" id="UP000290288">
    <property type="component" value="Unassembled WGS sequence"/>
</dbReference>
<protein>
    <submittedName>
        <fullName evidence="2">Uncharacterized protein</fullName>
    </submittedName>
</protein>
<evidence type="ECO:0000313" key="2">
    <source>
        <dbReference type="EMBL" id="RXW21220.1"/>
    </source>
</evidence>
<sequence length="212" mass="21971">MFANFFVLSAFVLALVSQAYGHAAVSPMVGVNGTPRRNDVKRPSNANPCGAGVNVAQALNSATAVTAAADGSFTVTAIAFNGGVDGSRQMTAQVSANGRTNNFVAATVTRNGDRAPQGTGSQQITARLPANTRCTGGTAGNRCLVQFRSVAGFGNCVAVQQGAAANNRNNVRTRGLIQGGTRAARALLADLEHRGEEAVEVVKRRALQWIWA</sequence>
<evidence type="ECO:0000256" key="1">
    <source>
        <dbReference type="SAM" id="SignalP"/>
    </source>
</evidence>
<keyword evidence="3" id="KW-1185">Reference proteome</keyword>
<dbReference type="STRING" id="2316362.A0A4Q2DM55"/>
<comment type="caution">
    <text evidence="2">The sequence shown here is derived from an EMBL/GenBank/DDBJ whole genome shotgun (WGS) entry which is preliminary data.</text>
</comment>
<dbReference type="PANTHER" id="PTHR34618">
    <property type="entry name" value="SURFACE PROTEIN MAS1, PUTATIVE-RELATED"/>
    <property type="match status" value="1"/>
</dbReference>
<dbReference type="OrthoDB" id="3241054at2759"/>
<organism evidence="2 3">
    <name type="scientific">Candolleomyces aberdarensis</name>
    <dbReference type="NCBI Taxonomy" id="2316362"/>
    <lineage>
        <taxon>Eukaryota</taxon>
        <taxon>Fungi</taxon>
        <taxon>Dikarya</taxon>
        <taxon>Basidiomycota</taxon>
        <taxon>Agaricomycotina</taxon>
        <taxon>Agaricomycetes</taxon>
        <taxon>Agaricomycetidae</taxon>
        <taxon>Agaricales</taxon>
        <taxon>Agaricineae</taxon>
        <taxon>Psathyrellaceae</taxon>
        <taxon>Candolleomyces</taxon>
    </lineage>
</organism>
<dbReference type="PANTHER" id="PTHR34618:SF1">
    <property type="entry name" value="SECRETED PROTEIN"/>
    <property type="match status" value="1"/>
</dbReference>
<keyword evidence="1" id="KW-0732">Signal</keyword>